<feature type="transmembrane region" description="Helical" evidence="6">
    <location>
        <begin position="159"/>
        <end position="178"/>
    </location>
</feature>
<evidence type="ECO:0000256" key="1">
    <source>
        <dbReference type="ARBA" id="ARBA00004141"/>
    </source>
</evidence>
<evidence type="ECO:0000256" key="5">
    <source>
        <dbReference type="ARBA" id="ARBA00023136"/>
    </source>
</evidence>
<dbReference type="Pfam" id="PF03125">
    <property type="entry name" value="Sre"/>
    <property type="match status" value="1"/>
</dbReference>
<dbReference type="WBParaSite" id="MBELARI_LOCUS16721">
    <property type="protein sequence ID" value="MBELARI_LOCUS16721"/>
    <property type="gene ID" value="MBELARI_LOCUS16721"/>
</dbReference>
<reference evidence="8" key="1">
    <citation type="submission" date="2024-02" db="UniProtKB">
        <authorList>
            <consortium name="WormBaseParasite"/>
        </authorList>
    </citation>
    <scope>IDENTIFICATION</scope>
</reference>
<sequence>MVLFTEIIDYLGNALAIVVLVWTTLLLARKRRYHPNYRIGVVLLSGSILYQLISNTIFVAIQWSEFTMVFYALRRTRIDWADRHKEASLSKRFQLAESRSSARIFVPLVISNFCTVLFFLACQSINTFAELSLNEQQFVRAWMTLSLAQKSRFHQNFRFNVVLLSGSVFYLLLFYAILDVFNNLPIIFPTTIFVVRQFGWIWYRSAILTFVSERFACALMTRNYESVNHIWGKILAIIFTGFMAFLLVVVLLLTQNEKTVYTVVWTALIESITLPMTIYILMRTKSEWKLRHRGASLSQRFQLSEFRSSVKFFVPLVLSNFVSVFIFLGLKSVITFVDLDDNGLAAFNEAIDVLDFYQRLFYVGCVVRTEEDSLNDFLNFFKRKLKWREKFPRKPNRIRDITMAKISQDEYFNSIKIMWA</sequence>
<dbReference type="GO" id="GO:0016020">
    <property type="term" value="C:membrane"/>
    <property type="evidence" value="ECO:0007669"/>
    <property type="project" value="UniProtKB-SubCell"/>
</dbReference>
<evidence type="ECO:0000256" key="4">
    <source>
        <dbReference type="ARBA" id="ARBA00022989"/>
    </source>
</evidence>
<dbReference type="AlphaFoldDB" id="A0AAF3ERI5"/>
<comment type="similarity">
    <text evidence="2">Belongs to the nematode receptor-like protein sre family.</text>
</comment>
<accession>A0AAF3ERI5</accession>
<protein>
    <submittedName>
        <fullName evidence="8">Uncharacterized protein</fullName>
    </submittedName>
</protein>
<evidence type="ECO:0000313" key="7">
    <source>
        <dbReference type="Proteomes" id="UP000887575"/>
    </source>
</evidence>
<organism evidence="7 8">
    <name type="scientific">Mesorhabditis belari</name>
    <dbReference type="NCBI Taxonomy" id="2138241"/>
    <lineage>
        <taxon>Eukaryota</taxon>
        <taxon>Metazoa</taxon>
        <taxon>Ecdysozoa</taxon>
        <taxon>Nematoda</taxon>
        <taxon>Chromadorea</taxon>
        <taxon>Rhabditida</taxon>
        <taxon>Rhabditina</taxon>
        <taxon>Rhabditomorpha</taxon>
        <taxon>Rhabditoidea</taxon>
        <taxon>Rhabditidae</taxon>
        <taxon>Mesorhabditinae</taxon>
        <taxon>Mesorhabditis</taxon>
    </lineage>
</organism>
<feature type="transmembrane region" description="Helical" evidence="6">
    <location>
        <begin position="104"/>
        <end position="122"/>
    </location>
</feature>
<feature type="transmembrane region" description="Helical" evidence="6">
    <location>
        <begin position="184"/>
        <end position="203"/>
    </location>
</feature>
<keyword evidence="5 6" id="KW-0472">Membrane</keyword>
<feature type="transmembrane region" description="Helical" evidence="6">
    <location>
        <begin position="40"/>
        <end position="63"/>
    </location>
</feature>
<keyword evidence="3 6" id="KW-0812">Transmembrane</keyword>
<keyword evidence="7" id="KW-1185">Reference proteome</keyword>
<keyword evidence="4 6" id="KW-1133">Transmembrane helix</keyword>
<name>A0AAF3ERI5_9BILA</name>
<proteinExistence type="inferred from homology"/>
<feature type="transmembrane region" description="Helical" evidence="6">
    <location>
        <begin position="230"/>
        <end position="253"/>
    </location>
</feature>
<feature type="transmembrane region" description="Helical" evidence="6">
    <location>
        <begin position="7"/>
        <end position="28"/>
    </location>
</feature>
<evidence type="ECO:0000256" key="2">
    <source>
        <dbReference type="ARBA" id="ARBA00006803"/>
    </source>
</evidence>
<dbReference type="PANTHER" id="PTHR46561">
    <property type="entry name" value="SERPENTINE RECEPTOR, CLASS AB (CLASS A-LIKE)-RELATED"/>
    <property type="match status" value="1"/>
</dbReference>
<evidence type="ECO:0000256" key="6">
    <source>
        <dbReference type="SAM" id="Phobius"/>
    </source>
</evidence>
<dbReference type="InterPro" id="IPR053286">
    <property type="entry name" value="Nematode_rcpt-like_srab"/>
</dbReference>
<feature type="transmembrane region" description="Helical" evidence="6">
    <location>
        <begin position="259"/>
        <end position="282"/>
    </location>
</feature>
<comment type="subcellular location">
    <subcellularLocation>
        <location evidence="1">Membrane</location>
        <topology evidence="1">Multi-pass membrane protein</topology>
    </subcellularLocation>
</comment>
<evidence type="ECO:0000256" key="3">
    <source>
        <dbReference type="ARBA" id="ARBA00022692"/>
    </source>
</evidence>
<feature type="transmembrane region" description="Helical" evidence="6">
    <location>
        <begin position="310"/>
        <end position="330"/>
    </location>
</feature>
<evidence type="ECO:0000313" key="8">
    <source>
        <dbReference type="WBParaSite" id="MBELARI_LOCUS16721"/>
    </source>
</evidence>
<dbReference type="GO" id="GO:0007606">
    <property type="term" value="P:sensory perception of chemical stimulus"/>
    <property type="evidence" value="ECO:0007669"/>
    <property type="project" value="InterPro"/>
</dbReference>
<dbReference type="Proteomes" id="UP000887575">
    <property type="component" value="Unassembled WGS sequence"/>
</dbReference>
<dbReference type="PANTHER" id="PTHR46561:SF11">
    <property type="entry name" value="SERPENTINE RECEPTOR CLASS ALPHA_BETA-14"/>
    <property type="match status" value="1"/>
</dbReference>
<dbReference type="InterPro" id="IPR004151">
    <property type="entry name" value="7TM_GPCR_serpentine_rcpt_Sre"/>
</dbReference>